<feature type="transmembrane region" description="Helical" evidence="14">
    <location>
        <begin position="265"/>
        <end position="289"/>
    </location>
</feature>
<keyword evidence="4 14" id="KW-0812">Transmembrane</keyword>
<dbReference type="Proteomes" id="UP000215902">
    <property type="component" value="Unassembled WGS sequence"/>
</dbReference>
<feature type="transmembrane region" description="Helical" evidence="14">
    <location>
        <begin position="202"/>
        <end position="220"/>
    </location>
</feature>
<evidence type="ECO:0000256" key="14">
    <source>
        <dbReference type="SAM" id="Phobius"/>
    </source>
</evidence>
<keyword evidence="11" id="KW-0407">Ion channel</keyword>
<evidence type="ECO:0000313" key="20">
    <source>
        <dbReference type="Proteomes" id="UP000215902"/>
    </source>
</evidence>
<feature type="transmembrane region" description="Helical" evidence="14">
    <location>
        <begin position="301"/>
        <end position="319"/>
    </location>
</feature>
<evidence type="ECO:0000256" key="11">
    <source>
        <dbReference type="ARBA" id="ARBA00023303"/>
    </source>
</evidence>
<keyword evidence="10 14" id="KW-0472">Membrane</keyword>
<dbReference type="InterPro" id="IPR047871">
    <property type="entry name" value="K_chnl_Slo-like"/>
</dbReference>
<keyword evidence="20" id="KW-1185">Reference proteome</keyword>
<feature type="transmembrane region" description="Helical" evidence="14">
    <location>
        <begin position="31"/>
        <end position="50"/>
    </location>
</feature>
<evidence type="ECO:0000256" key="5">
    <source>
        <dbReference type="ARBA" id="ARBA00022826"/>
    </source>
</evidence>
<feature type="region of interest" description="Disordered" evidence="13">
    <location>
        <begin position="681"/>
        <end position="722"/>
    </location>
</feature>
<evidence type="ECO:0000256" key="9">
    <source>
        <dbReference type="ARBA" id="ARBA00023065"/>
    </source>
</evidence>
<reference evidence="19 20" key="1">
    <citation type="submission" date="2017-06" db="EMBL/GenBank/DDBJ databases">
        <title>A platform for efficient transgenesis in Macrostomum lignano, a flatworm model organism for stem cell research.</title>
        <authorList>
            <person name="Berezikov E."/>
        </authorList>
    </citation>
    <scope>NUCLEOTIDE SEQUENCE [LARGE SCALE GENOMIC DNA]</scope>
    <source>
        <strain evidence="19">DV1</strain>
        <tissue evidence="19">Whole organism</tissue>
    </source>
</reference>
<evidence type="ECO:0000259" key="17">
    <source>
        <dbReference type="Pfam" id="PF21014"/>
    </source>
</evidence>
<feature type="transmembrane region" description="Helical" evidence="14">
    <location>
        <begin position="232"/>
        <end position="253"/>
    </location>
</feature>
<dbReference type="Pfam" id="PF22614">
    <property type="entry name" value="Slo-like_RCK"/>
    <property type="match status" value="2"/>
</dbReference>
<evidence type="ECO:0000259" key="18">
    <source>
        <dbReference type="Pfam" id="PF22614"/>
    </source>
</evidence>
<evidence type="ECO:0000256" key="3">
    <source>
        <dbReference type="ARBA" id="ARBA00022538"/>
    </source>
</evidence>
<comment type="catalytic activity">
    <reaction evidence="12">
        <text>K(+)(in) = K(+)(out)</text>
        <dbReference type="Rhea" id="RHEA:29463"/>
        <dbReference type="ChEBI" id="CHEBI:29103"/>
    </reaction>
</comment>
<feature type="domain" description="Ca2+-activated K+ channel Slowpoke-like C-terminal" evidence="17">
    <location>
        <begin position="947"/>
        <end position="1082"/>
    </location>
</feature>
<dbReference type="Pfam" id="PF07885">
    <property type="entry name" value="Ion_trans_2"/>
    <property type="match status" value="1"/>
</dbReference>
<feature type="transmembrane region" description="Helical" evidence="14">
    <location>
        <begin position="101"/>
        <end position="125"/>
    </location>
</feature>
<dbReference type="EMBL" id="NIVC01001549">
    <property type="protein sequence ID" value="PAA66571.1"/>
    <property type="molecule type" value="Genomic_DNA"/>
</dbReference>
<comment type="caution">
    <text evidence="19">The sequence shown here is derived from an EMBL/GenBank/DDBJ whole genome shotgun (WGS) entry which is preliminary data.</text>
</comment>
<evidence type="ECO:0000256" key="7">
    <source>
        <dbReference type="ARBA" id="ARBA00022958"/>
    </source>
</evidence>
<evidence type="ECO:0000256" key="4">
    <source>
        <dbReference type="ARBA" id="ARBA00022692"/>
    </source>
</evidence>
<evidence type="ECO:0000256" key="6">
    <source>
        <dbReference type="ARBA" id="ARBA00022882"/>
    </source>
</evidence>
<dbReference type="GO" id="GO:0034702">
    <property type="term" value="C:monoatomic ion channel complex"/>
    <property type="evidence" value="ECO:0007669"/>
    <property type="project" value="UniProtKB-KW"/>
</dbReference>
<feature type="domain" description="Potassium channel" evidence="16">
    <location>
        <begin position="240"/>
        <end position="326"/>
    </location>
</feature>
<comment type="subcellular location">
    <subcellularLocation>
        <location evidence="1">Membrane</location>
        <topology evidence="1">Multi-pass membrane protein</topology>
    </subcellularLocation>
</comment>
<evidence type="ECO:0008006" key="21">
    <source>
        <dbReference type="Google" id="ProtNLM"/>
    </source>
</evidence>
<keyword evidence="6" id="KW-0851">Voltage-gated channel</keyword>
<keyword evidence="3" id="KW-0633">Potassium transport</keyword>
<keyword evidence="9" id="KW-0406">Ion transport</keyword>
<feature type="domain" description="RCK N-terminal" evidence="18">
    <location>
        <begin position="762"/>
        <end position="879"/>
    </location>
</feature>
<dbReference type="InterPro" id="IPR048735">
    <property type="entry name" value="Slowpoke-like_C"/>
</dbReference>
<sequence>MSGTAAPSNSSAATDAPTTASKLCDQTEWRIIIGVTLATYFAFLIVIALAKFACAPVTRTKEDEQDARQRALKVSQKGKCTTQIHLHCKALMKGANIFGKIMLIIYSFCVVTSFVLYVRLDYYFYDDQIPSKRNFLSCFTASQAPIVHADFGINIFYAVVFVIRLVASNSTLSFWLTMDTMADHVTLLPSLIMYILNRHLLAFQYARLVGLRFIVNTLIYCSIIRGEKYIRLFNLLIQIISVWLISAGFFQLIEGVGDFWLEEGLTSAGFISFHDCFYFLLITMSTVGYGDISPRTILGKFFIILFVVVALGMFTRIIPEISEILTESKKYRRNRVHLKHGKSHVVVIGNFTVSMLNTFFNDFYHEERSARNREFVALLGEEEPTLDLKAVMKTRELYVTYLQGNVMSVKDLHRAEVKYASAVIIMADQLAKDQEDEDMKNIMRVIAIKDYCPEVKILVQLQLYRSKTYLRNIPDWGQEHGDQSVCINEIKYGILAQSCMVPGISTLLCNLLMLRSCSSMLVPRSPWCRAYLQGVEFEFYKVPFAPEFRGLNFLQACRICYEQLGIILLAIEETQMGEVGGDDPDVIVSKRTIINPGVSCIIDPNIMEAFVIAKDLYDARRITKMQLTEEMKYEESGTADQVTTFRNNHADGLVAAASSDQTVQLQRLTSRSTDDRLQQLGADLPSSSRSPNDVQGRQKLSTGLQPGTSDQIRERSNSSVFHESFKQTEPKLVKLDSSGYFHWVPNRAANTILLSATQRYHFRNHVVVCVLERNPDVLLNITSFIMPLRASSIPRAQLKDIVFVGSESLIFNEWSIIQNFPNIYVLNGSPLNRANLKAVNVEYVDSCVILSPKANSLQLDAQVDRETVLCTLNIKTMRHPETGHRLGDVIHIITELNTEDSIDYLDQDDDDDVEEPYMTQAFATGRTFFHSLLGSIVTTIYFNGAALNFLRTVVTTVDSDNLEVNLNEQGFHFMSPDNQEQPKEDCNEHRFNGCRYKIRSQIQLLELSKPPLSGIFQAQAKCSWKDLFMQSLLQLEIVCIGIFRLQVEDKTGSAESVKNHRFVVTLPEDSMELKESDKVYCLTPPTPQAF</sequence>
<dbReference type="Pfam" id="PF21014">
    <property type="entry name" value="Slowpoke_C"/>
    <property type="match status" value="1"/>
</dbReference>
<dbReference type="PRINTS" id="PR01449">
    <property type="entry name" value="BKCHANNELA"/>
</dbReference>
<evidence type="ECO:0000256" key="10">
    <source>
        <dbReference type="ARBA" id="ARBA00023136"/>
    </source>
</evidence>
<evidence type="ECO:0000259" key="15">
    <source>
        <dbReference type="Pfam" id="PF03493"/>
    </source>
</evidence>
<dbReference type="PANTHER" id="PTHR10027">
    <property type="entry name" value="CALCIUM-ACTIVATED POTASSIUM CHANNEL ALPHA CHAIN"/>
    <property type="match status" value="1"/>
</dbReference>
<keyword evidence="8 14" id="KW-1133">Transmembrane helix</keyword>
<evidence type="ECO:0000256" key="12">
    <source>
        <dbReference type="ARBA" id="ARBA00034430"/>
    </source>
</evidence>
<dbReference type="Pfam" id="PF03493">
    <property type="entry name" value="BK_channel_a"/>
    <property type="match status" value="1"/>
</dbReference>
<dbReference type="InterPro" id="IPR013099">
    <property type="entry name" value="K_chnl_dom"/>
</dbReference>
<protein>
    <recommendedName>
        <fullName evidence="21">BK channel</fullName>
    </recommendedName>
</protein>
<dbReference type="InterPro" id="IPR003148">
    <property type="entry name" value="RCK_N"/>
</dbReference>
<accession>A0A267EYJ7</accession>
<dbReference type="Gene3D" id="1.10.287.70">
    <property type="match status" value="1"/>
</dbReference>
<keyword evidence="2" id="KW-0813">Transport</keyword>
<dbReference type="STRING" id="282301.A0A267EYJ7"/>
<gene>
    <name evidence="19" type="ORF">BOX15_Mlig020874g1</name>
</gene>
<evidence type="ECO:0000256" key="13">
    <source>
        <dbReference type="SAM" id="MobiDB-lite"/>
    </source>
</evidence>
<feature type="domain" description="Calcium-activated potassium channel BK alpha subunit" evidence="15">
    <location>
        <begin position="482"/>
        <end position="571"/>
    </location>
</feature>
<evidence type="ECO:0000259" key="16">
    <source>
        <dbReference type="Pfam" id="PF07885"/>
    </source>
</evidence>
<dbReference type="AlphaFoldDB" id="A0A267EYJ7"/>
<feature type="compositionally biased region" description="Polar residues" evidence="13">
    <location>
        <begin position="685"/>
        <end position="710"/>
    </location>
</feature>
<name>A0A267EYJ7_9PLAT</name>
<dbReference type="GO" id="GO:0060072">
    <property type="term" value="F:large conductance calcium-activated potassium channel activity"/>
    <property type="evidence" value="ECO:0007669"/>
    <property type="project" value="TreeGrafter"/>
</dbReference>
<dbReference type="OrthoDB" id="10035564at2759"/>
<evidence type="ECO:0000256" key="8">
    <source>
        <dbReference type="ARBA" id="ARBA00022989"/>
    </source>
</evidence>
<feature type="transmembrane region" description="Helical" evidence="14">
    <location>
        <begin position="174"/>
        <end position="196"/>
    </location>
</feature>
<evidence type="ECO:0000256" key="2">
    <source>
        <dbReference type="ARBA" id="ARBA00022448"/>
    </source>
</evidence>
<keyword evidence="5" id="KW-0631">Potassium channel</keyword>
<evidence type="ECO:0000313" key="19">
    <source>
        <dbReference type="EMBL" id="PAA66571.1"/>
    </source>
</evidence>
<dbReference type="InterPro" id="IPR003929">
    <property type="entry name" value="K_chnl_BK_asu"/>
</dbReference>
<organism evidence="19 20">
    <name type="scientific">Macrostomum lignano</name>
    <dbReference type="NCBI Taxonomy" id="282301"/>
    <lineage>
        <taxon>Eukaryota</taxon>
        <taxon>Metazoa</taxon>
        <taxon>Spiralia</taxon>
        <taxon>Lophotrochozoa</taxon>
        <taxon>Platyhelminthes</taxon>
        <taxon>Rhabditophora</taxon>
        <taxon>Macrostomorpha</taxon>
        <taxon>Macrostomida</taxon>
        <taxon>Macrostomidae</taxon>
        <taxon>Macrostomum</taxon>
    </lineage>
</organism>
<evidence type="ECO:0000256" key="1">
    <source>
        <dbReference type="ARBA" id="ARBA00004141"/>
    </source>
</evidence>
<feature type="domain" description="RCK N-terminal" evidence="18">
    <location>
        <begin position="341"/>
        <end position="459"/>
    </location>
</feature>
<proteinExistence type="predicted"/>
<keyword evidence="7" id="KW-0630">Potassium</keyword>
<dbReference type="SUPFAM" id="SSF81324">
    <property type="entry name" value="Voltage-gated potassium channels"/>
    <property type="match status" value="1"/>
</dbReference>
<dbReference type="PANTHER" id="PTHR10027:SF33">
    <property type="entry name" value="CALCIUM-ACTIVATED POTASSIUM CHANNEL SUBUNIT ALPHA-1-RELATED"/>
    <property type="match status" value="1"/>
</dbReference>
<dbReference type="Gene3D" id="3.40.50.720">
    <property type="entry name" value="NAD(P)-binding Rossmann-like Domain"/>
    <property type="match status" value="2"/>
</dbReference>
<feature type="transmembrane region" description="Helical" evidence="14">
    <location>
        <begin position="145"/>
        <end position="167"/>
    </location>
</feature>